<sequence length="435" mass="49029">MIPLTQKSSSRLGRSPPDKPTDLLEPANYLPVCCPHTNMGMFACLSRNKQVRNFNAAVIECTQKTLDGEANMPVGVPNEYNPVTGKINDFPQPVNKVTVTTAALQVEPVEQSNSSQQKSLKAADEKNPVRLDVFTNSASSALSTFEHAQPRQEGLAHSKGAARLHTVKKNFINLKRVTSYNGANGAALEDEPYYHGYMAREEAERLVQKNGEFLVRKTETAVVTVLYNDKPQHLQIHESHNKLVWLNDYCFSNIPDLIRFHIKTQKPVYRQGTKLGVWVYREQWELYHEQVNMTAKLGNGEFGEVFKGTLTLGPLTKPVEVAIKTLKGKGMSADDRVTFLREANVMLKLTHKNVIKLYGVATQKEPIMIVMELASGRAGREGRGRRDNSEGSLISRLRATPKKELDTKRKYCKQIANGMAYLEKQQAWNERKYRN</sequence>
<keyword evidence="3" id="KW-1003">Cell membrane</keyword>
<gene>
    <name evidence="20" type="ORF">WR25_03364</name>
</gene>
<feature type="region of interest" description="Disordered" evidence="17">
    <location>
        <begin position="1"/>
        <end position="24"/>
    </location>
</feature>
<keyword evidence="5 16" id="KW-0808">Transferase</keyword>
<keyword evidence="6 15" id="KW-0547">Nucleotide-binding</keyword>
<keyword evidence="21" id="KW-1185">Reference proteome</keyword>
<feature type="compositionally biased region" description="Polar residues" evidence="17">
    <location>
        <begin position="1"/>
        <end position="12"/>
    </location>
</feature>
<dbReference type="Pfam" id="PF07714">
    <property type="entry name" value="PK_Tyr_Ser-Thr"/>
    <property type="match status" value="1"/>
</dbReference>
<evidence type="ECO:0000313" key="20">
    <source>
        <dbReference type="EMBL" id="PAV86904.1"/>
    </source>
</evidence>
<evidence type="ECO:0000256" key="10">
    <source>
        <dbReference type="ARBA" id="ARBA00023136"/>
    </source>
</evidence>
<evidence type="ECO:0000256" key="11">
    <source>
        <dbReference type="ARBA" id="ARBA00023137"/>
    </source>
</evidence>
<dbReference type="PROSITE" id="PS50011">
    <property type="entry name" value="PROTEIN_KINASE_DOM"/>
    <property type="match status" value="1"/>
</dbReference>
<evidence type="ECO:0000259" key="19">
    <source>
        <dbReference type="PROSITE" id="PS50011"/>
    </source>
</evidence>
<proteinExistence type="inferred from homology"/>
<dbReference type="InterPro" id="IPR036860">
    <property type="entry name" value="SH2_dom_sf"/>
</dbReference>
<evidence type="ECO:0000256" key="5">
    <source>
        <dbReference type="ARBA" id="ARBA00022679"/>
    </source>
</evidence>
<dbReference type="InterPro" id="IPR050198">
    <property type="entry name" value="Non-receptor_tyrosine_kinases"/>
</dbReference>
<organism evidence="20 21">
    <name type="scientific">Diploscapter pachys</name>
    <dbReference type="NCBI Taxonomy" id="2018661"/>
    <lineage>
        <taxon>Eukaryota</taxon>
        <taxon>Metazoa</taxon>
        <taxon>Ecdysozoa</taxon>
        <taxon>Nematoda</taxon>
        <taxon>Chromadorea</taxon>
        <taxon>Rhabditida</taxon>
        <taxon>Rhabditina</taxon>
        <taxon>Rhabditomorpha</taxon>
        <taxon>Rhabditoidea</taxon>
        <taxon>Rhabditidae</taxon>
        <taxon>Diploscapter</taxon>
    </lineage>
</organism>
<dbReference type="PROSITE" id="PS50001">
    <property type="entry name" value="SH2"/>
    <property type="match status" value="1"/>
</dbReference>
<dbReference type="InterPro" id="IPR001245">
    <property type="entry name" value="Ser-Thr/Tyr_kinase_cat_dom"/>
</dbReference>
<evidence type="ECO:0000256" key="2">
    <source>
        <dbReference type="ARBA" id="ARBA00004496"/>
    </source>
</evidence>
<feature type="domain" description="Protein kinase" evidence="19">
    <location>
        <begin position="291"/>
        <end position="435"/>
    </location>
</feature>
<keyword evidence="7 16" id="KW-0418">Kinase</keyword>
<dbReference type="PROSITE" id="PS00107">
    <property type="entry name" value="PROTEIN_KINASE_ATP"/>
    <property type="match status" value="1"/>
</dbReference>
<evidence type="ECO:0000256" key="9">
    <source>
        <dbReference type="ARBA" id="ARBA00022999"/>
    </source>
</evidence>
<protein>
    <recommendedName>
        <fullName evidence="16">Tyrosine-protein kinase</fullName>
        <ecNumber evidence="16">2.7.10.2</ecNumber>
    </recommendedName>
</protein>
<comment type="subcellular location">
    <subcellularLocation>
        <location evidence="1">Cell membrane</location>
        <topology evidence="1">Peripheral membrane protein</topology>
    </subcellularLocation>
    <subcellularLocation>
        <location evidence="2">Cytoplasm</location>
    </subcellularLocation>
</comment>
<dbReference type="Gene3D" id="3.30.200.20">
    <property type="entry name" value="Phosphorylase Kinase, domain 1"/>
    <property type="match status" value="1"/>
</dbReference>
<evidence type="ECO:0000256" key="17">
    <source>
        <dbReference type="SAM" id="MobiDB-lite"/>
    </source>
</evidence>
<dbReference type="InterPro" id="IPR017441">
    <property type="entry name" value="Protein_kinase_ATP_BS"/>
</dbReference>
<dbReference type="STRING" id="2018661.A0A2A2LL12"/>
<comment type="caution">
    <text evidence="20">The sequence shown here is derived from an EMBL/GenBank/DDBJ whole genome shotgun (WGS) entry which is preliminary data.</text>
</comment>
<accession>A0A2A2LL12</accession>
<name>A0A2A2LL12_9BILA</name>
<dbReference type="GO" id="GO:0005737">
    <property type="term" value="C:cytoplasm"/>
    <property type="evidence" value="ECO:0007669"/>
    <property type="project" value="UniProtKB-SubCell"/>
</dbReference>
<keyword evidence="11 16" id="KW-0829">Tyrosine-protein kinase</keyword>
<dbReference type="InterPro" id="IPR011009">
    <property type="entry name" value="Kinase-like_dom_sf"/>
</dbReference>
<evidence type="ECO:0000256" key="16">
    <source>
        <dbReference type="RuleBase" id="RU362096"/>
    </source>
</evidence>
<evidence type="ECO:0000256" key="6">
    <source>
        <dbReference type="ARBA" id="ARBA00022741"/>
    </source>
</evidence>
<dbReference type="SUPFAM" id="SSF56112">
    <property type="entry name" value="Protein kinase-like (PK-like)"/>
    <property type="match status" value="1"/>
</dbReference>
<evidence type="ECO:0000256" key="14">
    <source>
        <dbReference type="PROSITE-ProRule" id="PRU00191"/>
    </source>
</evidence>
<evidence type="ECO:0000313" key="21">
    <source>
        <dbReference type="Proteomes" id="UP000218231"/>
    </source>
</evidence>
<dbReference type="OrthoDB" id="346907at2759"/>
<dbReference type="GO" id="GO:0005524">
    <property type="term" value="F:ATP binding"/>
    <property type="evidence" value="ECO:0007669"/>
    <property type="project" value="UniProtKB-UniRule"/>
</dbReference>
<feature type="domain" description="SH2" evidence="18">
    <location>
        <begin position="193"/>
        <end position="279"/>
    </location>
</feature>
<dbReference type="InterPro" id="IPR000719">
    <property type="entry name" value="Prot_kinase_dom"/>
</dbReference>
<dbReference type="GO" id="GO:0005886">
    <property type="term" value="C:plasma membrane"/>
    <property type="evidence" value="ECO:0007669"/>
    <property type="project" value="UniProtKB-SubCell"/>
</dbReference>
<dbReference type="GO" id="GO:0004715">
    <property type="term" value="F:non-membrane spanning protein tyrosine kinase activity"/>
    <property type="evidence" value="ECO:0007669"/>
    <property type="project" value="UniProtKB-EC"/>
</dbReference>
<comment type="catalytic activity">
    <reaction evidence="12 16">
        <text>L-tyrosyl-[protein] + ATP = O-phospho-L-tyrosyl-[protein] + ADP + H(+)</text>
        <dbReference type="Rhea" id="RHEA:10596"/>
        <dbReference type="Rhea" id="RHEA-COMP:10136"/>
        <dbReference type="Rhea" id="RHEA-COMP:20101"/>
        <dbReference type="ChEBI" id="CHEBI:15378"/>
        <dbReference type="ChEBI" id="CHEBI:30616"/>
        <dbReference type="ChEBI" id="CHEBI:46858"/>
        <dbReference type="ChEBI" id="CHEBI:61978"/>
        <dbReference type="ChEBI" id="CHEBI:456216"/>
        <dbReference type="EC" id="2.7.10.2"/>
    </reaction>
</comment>
<evidence type="ECO:0000256" key="4">
    <source>
        <dbReference type="ARBA" id="ARBA00022490"/>
    </source>
</evidence>
<dbReference type="EMBL" id="LIAE01006617">
    <property type="protein sequence ID" value="PAV86904.1"/>
    <property type="molecule type" value="Genomic_DNA"/>
</dbReference>
<keyword evidence="4" id="KW-0963">Cytoplasm</keyword>
<dbReference type="EC" id="2.7.10.2" evidence="16"/>
<evidence type="ECO:0000256" key="13">
    <source>
        <dbReference type="ARBA" id="ARBA00061333"/>
    </source>
</evidence>
<dbReference type="SMART" id="SM00252">
    <property type="entry name" value="SH2"/>
    <property type="match status" value="1"/>
</dbReference>
<evidence type="ECO:0000256" key="15">
    <source>
        <dbReference type="PROSITE-ProRule" id="PRU10141"/>
    </source>
</evidence>
<evidence type="ECO:0000259" key="18">
    <source>
        <dbReference type="PROSITE" id="PS50001"/>
    </source>
</evidence>
<dbReference type="Pfam" id="PF00017">
    <property type="entry name" value="SH2"/>
    <property type="match status" value="1"/>
</dbReference>
<dbReference type="SUPFAM" id="SSF55550">
    <property type="entry name" value="SH2 domain"/>
    <property type="match status" value="1"/>
</dbReference>
<comment type="similarity">
    <text evidence="13">Belongs to the protein kinase superfamily. Tyr protein kinase family. Fes/fps subfamily.</text>
</comment>
<dbReference type="InterPro" id="IPR035849">
    <property type="entry name" value="Fes/Fps/Fer_SH2"/>
</dbReference>
<evidence type="ECO:0000256" key="1">
    <source>
        <dbReference type="ARBA" id="ARBA00004202"/>
    </source>
</evidence>
<feature type="binding site" evidence="15">
    <location>
        <position position="324"/>
    </location>
    <ligand>
        <name>ATP</name>
        <dbReference type="ChEBI" id="CHEBI:30616"/>
    </ligand>
</feature>
<keyword evidence="9 14" id="KW-0727">SH2 domain</keyword>
<evidence type="ECO:0000256" key="3">
    <source>
        <dbReference type="ARBA" id="ARBA00022475"/>
    </source>
</evidence>
<keyword evidence="10" id="KW-0472">Membrane</keyword>
<dbReference type="Gene3D" id="3.30.505.10">
    <property type="entry name" value="SH2 domain"/>
    <property type="match status" value="1"/>
</dbReference>
<dbReference type="PANTHER" id="PTHR24418">
    <property type="entry name" value="TYROSINE-PROTEIN KINASE"/>
    <property type="match status" value="1"/>
</dbReference>
<dbReference type="InterPro" id="IPR000980">
    <property type="entry name" value="SH2"/>
</dbReference>
<dbReference type="SMART" id="SM00219">
    <property type="entry name" value="TyrKc"/>
    <property type="match status" value="1"/>
</dbReference>
<keyword evidence="8 15" id="KW-0067">ATP-binding</keyword>
<dbReference type="InterPro" id="IPR020635">
    <property type="entry name" value="Tyr_kinase_cat_dom"/>
</dbReference>
<dbReference type="AlphaFoldDB" id="A0A2A2LL12"/>
<evidence type="ECO:0000256" key="8">
    <source>
        <dbReference type="ARBA" id="ARBA00022840"/>
    </source>
</evidence>
<dbReference type="CDD" id="cd10361">
    <property type="entry name" value="SH2_Fps_family"/>
    <property type="match status" value="1"/>
</dbReference>
<evidence type="ECO:0000256" key="7">
    <source>
        <dbReference type="ARBA" id="ARBA00022777"/>
    </source>
</evidence>
<evidence type="ECO:0000256" key="12">
    <source>
        <dbReference type="ARBA" id="ARBA00051245"/>
    </source>
</evidence>
<reference evidence="20 21" key="1">
    <citation type="journal article" date="2017" name="Curr. Biol.">
        <title>Genome architecture and evolution of a unichromosomal asexual nematode.</title>
        <authorList>
            <person name="Fradin H."/>
            <person name="Zegar C."/>
            <person name="Gutwein M."/>
            <person name="Lucas J."/>
            <person name="Kovtun M."/>
            <person name="Corcoran D."/>
            <person name="Baugh L.R."/>
            <person name="Kiontke K."/>
            <person name="Gunsalus K."/>
            <person name="Fitch D.H."/>
            <person name="Piano F."/>
        </authorList>
    </citation>
    <scope>NUCLEOTIDE SEQUENCE [LARGE SCALE GENOMIC DNA]</scope>
    <source>
        <strain evidence="20">PF1309</strain>
    </source>
</reference>
<dbReference type="FunFam" id="3.30.200.20:FF:000194">
    <property type="entry name" value="protein-tyrosine kinase 2-beta isoform X1"/>
    <property type="match status" value="1"/>
</dbReference>
<dbReference type="Proteomes" id="UP000218231">
    <property type="component" value="Unassembled WGS sequence"/>
</dbReference>